<proteinExistence type="inferred from homology"/>
<keyword evidence="3" id="KW-0677">Repeat</keyword>
<dbReference type="EC" id="7.6.2.9" evidence="8"/>
<comment type="subunit">
    <text evidence="8">The complex is probably composed of two ATP-binding proteins, two transmembrane proteins and a solute-binding protein.</text>
</comment>
<keyword evidence="8" id="KW-0997">Cell inner membrane</keyword>
<comment type="catalytic activity">
    <reaction evidence="8">
        <text>a quaternary ammonium(out) + ATP + H2O = a quaternary ammonium(in) + ADP + phosphate + H(+)</text>
        <dbReference type="Rhea" id="RHEA:11036"/>
        <dbReference type="ChEBI" id="CHEBI:15377"/>
        <dbReference type="ChEBI" id="CHEBI:15378"/>
        <dbReference type="ChEBI" id="CHEBI:30616"/>
        <dbReference type="ChEBI" id="CHEBI:35267"/>
        <dbReference type="ChEBI" id="CHEBI:43474"/>
        <dbReference type="ChEBI" id="CHEBI:456216"/>
    </reaction>
</comment>
<keyword evidence="2 8" id="KW-0813">Transport</keyword>
<dbReference type="PROSITE" id="PS50893">
    <property type="entry name" value="ABC_TRANSPORTER_2"/>
    <property type="match status" value="1"/>
</dbReference>
<dbReference type="PANTHER" id="PTHR43117">
    <property type="entry name" value="OSMOPROTECTANT IMPORT ATP-BINDING PROTEIN OSMV"/>
    <property type="match status" value="1"/>
</dbReference>
<dbReference type="InterPro" id="IPR017871">
    <property type="entry name" value="ABC_transporter-like_CS"/>
</dbReference>
<evidence type="ECO:0000256" key="2">
    <source>
        <dbReference type="ARBA" id="ARBA00022448"/>
    </source>
</evidence>
<evidence type="ECO:0000256" key="6">
    <source>
        <dbReference type="ARBA" id="ARBA00023122"/>
    </source>
</evidence>
<dbReference type="InterPro" id="IPR005892">
    <property type="entry name" value="Gly-betaine_transp_ATP-bd"/>
</dbReference>
<dbReference type="GO" id="GO:0015418">
    <property type="term" value="F:ABC-type quaternary ammonium compound transporting activity"/>
    <property type="evidence" value="ECO:0007669"/>
    <property type="project" value="UniProtKB-EC"/>
</dbReference>
<keyword evidence="13" id="KW-1185">Reference proteome</keyword>
<evidence type="ECO:0000259" key="11">
    <source>
        <dbReference type="PROSITE" id="PS51371"/>
    </source>
</evidence>
<dbReference type="STRING" id="1231336.L248_0636"/>
<evidence type="ECO:0000313" key="12">
    <source>
        <dbReference type="EMBL" id="ERL64717.1"/>
    </source>
</evidence>
<dbReference type="GO" id="GO:0006865">
    <property type="term" value="P:amino acid transport"/>
    <property type="evidence" value="ECO:0007669"/>
    <property type="project" value="UniProtKB-UniRule"/>
</dbReference>
<feature type="region of interest" description="Disordered" evidence="9">
    <location>
        <begin position="375"/>
        <end position="435"/>
    </location>
</feature>
<keyword evidence="6 7" id="KW-0129">CBS domain</keyword>
<dbReference type="GO" id="GO:0005886">
    <property type="term" value="C:plasma membrane"/>
    <property type="evidence" value="ECO:0007669"/>
    <property type="project" value="UniProtKB-SubCell"/>
</dbReference>
<evidence type="ECO:0000256" key="8">
    <source>
        <dbReference type="RuleBase" id="RU369116"/>
    </source>
</evidence>
<evidence type="ECO:0000256" key="9">
    <source>
        <dbReference type="SAM" id="MobiDB-lite"/>
    </source>
</evidence>
<dbReference type="eggNOG" id="COG1125">
    <property type="taxonomic scope" value="Bacteria"/>
</dbReference>
<dbReference type="Gene3D" id="3.40.50.300">
    <property type="entry name" value="P-loop containing nucleotide triphosphate hydrolases"/>
    <property type="match status" value="1"/>
</dbReference>
<dbReference type="GO" id="GO:0016887">
    <property type="term" value="F:ATP hydrolysis activity"/>
    <property type="evidence" value="ECO:0007669"/>
    <property type="project" value="UniProtKB-UniRule"/>
</dbReference>
<dbReference type="NCBIfam" id="TIGR01186">
    <property type="entry name" value="proV"/>
    <property type="match status" value="1"/>
</dbReference>
<evidence type="ECO:0000256" key="5">
    <source>
        <dbReference type="ARBA" id="ARBA00022840"/>
    </source>
</evidence>
<keyword evidence="5 8" id="KW-0067">ATP-binding</keyword>
<organism evidence="12 13">
    <name type="scientific">Schleiferilactobacillus shenzhenensis LY-73</name>
    <dbReference type="NCBI Taxonomy" id="1231336"/>
    <lineage>
        <taxon>Bacteria</taxon>
        <taxon>Bacillati</taxon>
        <taxon>Bacillota</taxon>
        <taxon>Bacilli</taxon>
        <taxon>Lactobacillales</taxon>
        <taxon>Lactobacillaceae</taxon>
        <taxon>Schleiferilactobacillus</taxon>
    </lineage>
</organism>
<dbReference type="SMART" id="SM00382">
    <property type="entry name" value="AAA"/>
    <property type="match status" value="1"/>
</dbReference>
<feature type="domain" description="ABC transporter" evidence="10">
    <location>
        <begin position="7"/>
        <end position="240"/>
    </location>
</feature>
<dbReference type="SMART" id="SM00116">
    <property type="entry name" value="CBS"/>
    <property type="match status" value="2"/>
</dbReference>
<dbReference type="Pfam" id="PF00005">
    <property type="entry name" value="ABC_tran"/>
    <property type="match status" value="1"/>
</dbReference>
<dbReference type="HOGENOM" id="CLU_000604_2_2_9"/>
<dbReference type="PANTHER" id="PTHR43117:SF3">
    <property type="entry name" value="CHOLINE TRANSPORT ATP-BINDING PROTEIN OPUBA"/>
    <property type="match status" value="1"/>
</dbReference>
<dbReference type="GO" id="GO:0005524">
    <property type="term" value="F:ATP binding"/>
    <property type="evidence" value="ECO:0007669"/>
    <property type="project" value="UniProtKB-UniRule"/>
</dbReference>
<dbReference type="Pfam" id="PF00571">
    <property type="entry name" value="CBS"/>
    <property type="match status" value="2"/>
</dbReference>
<dbReference type="OrthoDB" id="9802264at2"/>
<comment type="subcellular location">
    <subcellularLocation>
        <location evidence="8">Cell inner membrane</location>
        <topology evidence="8">Peripheral membrane protein</topology>
    </subcellularLocation>
</comment>
<dbReference type="InterPro" id="IPR003593">
    <property type="entry name" value="AAA+_ATPase"/>
</dbReference>
<dbReference type="InterPro" id="IPR046342">
    <property type="entry name" value="CBS_dom_sf"/>
</dbReference>
<dbReference type="CDD" id="cd04583">
    <property type="entry name" value="CBS_pair_ABC_OpuCA_assoc"/>
    <property type="match status" value="1"/>
</dbReference>
<feature type="compositionally biased region" description="Basic and acidic residues" evidence="9">
    <location>
        <begin position="415"/>
        <end position="435"/>
    </location>
</feature>
<evidence type="ECO:0000313" key="13">
    <source>
        <dbReference type="Proteomes" id="UP000030647"/>
    </source>
</evidence>
<evidence type="ECO:0000256" key="3">
    <source>
        <dbReference type="ARBA" id="ARBA00022737"/>
    </source>
</evidence>
<reference evidence="13" key="1">
    <citation type="journal article" date="2013" name="Genome Announc.">
        <title>Whole-Genome Sequencing of Lactobacillus shenzhenensis Strain LY-73T.</title>
        <authorList>
            <person name="Lin Z."/>
            <person name="Liu Z."/>
            <person name="Yang R."/>
            <person name="Zou Y."/>
            <person name="Wan D."/>
            <person name="Chen J."/>
            <person name="Guo M."/>
            <person name="Zhao J."/>
            <person name="Fang C."/>
            <person name="Yang R."/>
            <person name="Liu F."/>
        </authorList>
    </citation>
    <scope>NUCLEOTIDE SEQUENCE [LARGE SCALE GENOMIC DNA]</scope>
    <source>
        <strain evidence="13">LY-73</strain>
    </source>
</reference>
<dbReference type="FunFam" id="3.40.50.300:FF:000425">
    <property type="entry name" value="Probable ABC transporter, ATP-binding subunit"/>
    <property type="match status" value="1"/>
</dbReference>
<dbReference type="Proteomes" id="UP000030647">
    <property type="component" value="Unassembled WGS sequence"/>
</dbReference>
<protein>
    <recommendedName>
        <fullName evidence="8">Quaternary amine transport ATP-binding protein</fullName>
        <ecNumber evidence="8">7.6.2.9</ecNumber>
    </recommendedName>
</protein>
<accession>U4TTD5</accession>
<keyword evidence="4 8" id="KW-0547">Nucleotide-binding</keyword>
<dbReference type="AlphaFoldDB" id="U4TTD5"/>
<feature type="domain" description="CBS" evidence="11">
    <location>
        <begin position="318"/>
        <end position="377"/>
    </location>
</feature>
<dbReference type="PROSITE" id="PS51371">
    <property type="entry name" value="CBS"/>
    <property type="match status" value="1"/>
</dbReference>
<evidence type="ECO:0000256" key="1">
    <source>
        <dbReference type="ARBA" id="ARBA00005417"/>
    </source>
</evidence>
<dbReference type="EMBL" id="KI271593">
    <property type="protein sequence ID" value="ERL64717.1"/>
    <property type="molecule type" value="Genomic_DNA"/>
</dbReference>
<evidence type="ECO:0000256" key="4">
    <source>
        <dbReference type="ARBA" id="ARBA00022741"/>
    </source>
</evidence>
<sequence length="435" mass="48314">MALTAFLEISHLRKVYGENVAVNDFNIKVERGEFICFIGTSGSGKTTTMRMINRMNEPTSGTIKINGEDVTKMDPVKLRRRIGYVIQNIGLLPHLTIKDNILLVPKMLKWDQKRMDERAVEMIKMAELPEDYLERYPSELSGGQQQRVGVVRALAADQELILMDEPFGALDPITRDALQDLVKDLQQRLGKTFVFVTHDMDEALKLATRIVIMSHGEEVQVDTPEEILRHPANKFVADLIGEDRLIQAKPTITTVGQIQRPAISIVQTATPREALSLMHKTRVDTLLITDPDGILRGYVDLEVINDKFRTADTVEAIMNPKVFYVRQSAVISDTVDRILKRGYRNVPVVDDAGKLTGIVTRAALVDMVYDALGGAATSNNNDTDKDMSTDGPRTDIGTTDVKEGAQAVADVADDADTKDKPAKPAEKEEVHAHND</sequence>
<dbReference type="InterPro" id="IPR003439">
    <property type="entry name" value="ABC_transporter-like_ATP-bd"/>
</dbReference>
<dbReference type="PROSITE" id="PS00211">
    <property type="entry name" value="ABC_TRANSPORTER_1"/>
    <property type="match status" value="1"/>
</dbReference>
<evidence type="ECO:0000256" key="7">
    <source>
        <dbReference type="PROSITE-ProRule" id="PRU00703"/>
    </source>
</evidence>
<name>U4TTD5_9LACO</name>
<gene>
    <name evidence="12" type="ORF">L248_0636</name>
</gene>
<dbReference type="SUPFAM" id="SSF54631">
    <property type="entry name" value="CBS-domain pair"/>
    <property type="match status" value="1"/>
</dbReference>
<evidence type="ECO:0000259" key="10">
    <source>
        <dbReference type="PROSITE" id="PS50893"/>
    </source>
</evidence>
<dbReference type="InterPro" id="IPR027417">
    <property type="entry name" value="P-loop_NTPase"/>
</dbReference>
<dbReference type="GO" id="GO:0031460">
    <property type="term" value="P:glycine betaine transport"/>
    <property type="evidence" value="ECO:0007669"/>
    <property type="project" value="InterPro"/>
</dbReference>
<dbReference type="Gene3D" id="3.10.580.10">
    <property type="entry name" value="CBS-domain"/>
    <property type="match status" value="1"/>
</dbReference>
<keyword evidence="8" id="KW-1003">Cell membrane</keyword>
<comment type="similarity">
    <text evidence="1 8">Belongs to the ABC transporter superfamily.</text>
</comment>
<dbReference type="SUPFAM" id="SSF52540">
    <property type="entry name" value="P-loop containing nucleoside triphosphate hydrolases"/>
    <property type="match status" value="1"/>
</dbReference>
<dbReference type="InterPro" id="IPR000644">
    <property type="entry name" value="CBS_dom"/>
</dbReference>
<keyword evidence="8" id="KW-0472">Membrane</keyword>